<feature type="region of interest" description="Disordered" evidence="7">
    <location>
        <begin position="1"/>
        <end position="20"/>
    </location>
</feature>
<keyword evidence="10" id="KW-1185">Reference proteome</keyword>
<dbReference type="Proteomes" id="UP000638648">
    <property type="component" value="Unassembled WGS sequence"/>
</dbReference>
<dbReference type="RefSeq" id="WP_192755505.1">
    <property type="nucleotide sequence ID" value="NZ_BAABJL010000194.1"/>
</dbReference>
<dbReference type="InterPro" id="IPR050306">
    <property type="entry name" value="PfkB_Carbo_kinase"/>
</dbReference>
<reference evidence="9" key="1">
    <citation type="submission" date="2020-10" db="EMBL/GenBank/DDBJ databases">
        <title>Sequencing the genomes of 1000 actinobacteria strains.</title>
        <authorList>
            <person name="Klenk H.-P."/>
        </authorList>
    </citation>
    <scope>NUCLEOTIDE SEQUENCE</scope>
    <source>
        <strain evidence="9">DSM 45354</strain>
    </source>
</reference>
<dbReference type="GO" id="GO:0008865">
    <property type="term" value="F:fructokinase activity"/>
    <property type="evidence" value="ECO:0007669"/>
    <property type="project" value="UniProtKB-ARBA"/>
</dbReference>
<keyword evidence="3" id="KW-0547">Nucleotide-binding</keyword>
<evidence type="ECO:0000256" key="5">
    <source>
        <dbReference type="ARBA" id="ARBA00022840"/>
    </source>
</evidence>
<proteinExistence type="inferred from homology"/>
<protein>
    <submittedName>
        <fullName evidence="9">2-dehydro-3-deoxygluconokinase</fullName>
        <ecNumber evidence="9">2.7.1.45</ecNumber>
    </submittedName>
</protein>
<dbReference type="InterPro" id="IPR002139">
    <property type="entry name" value="Ribo/fructo_kinase"/>
</dbReference>
<dbReference type="EMBL" id="JADBEM010000001">
    <property type="protein sequence ID" value="MBE1612464.1"/>
    <property type="molecule type" value="Genomic_DNA"/>
</dbReference>
<dbReference type="CDD" id="cd01166">
    <property type="entry name" value="KdgK"/>
    <property type="match status" value="1"/>
</dbReference>
<evidence type="ECO:0000313" key="10">
    <source>
        <dbReference type="Proteomes" id="UP000638648"/>
    </source>
</evidence>
<dbReference type="PROSITE" id="PS00584">
    <property type="entry name" value="PFKB_KINASES_2"/>
    <property type="match status" value="1"/>
</dbReference>
<dbReference type="SUPFAM" id="SSF53613">
    <property type="entry name" value="Ribokinase-like"/>
    <property type="match status" value="1"/>
</dbReference>
<dbReference type="PANTHER" id="PTHR43085:SF1">
    <property type="entry name" value="PSEUDOURIDINE KINASE-RELATED"/>
    <property type="match status" value="1"/>
</dbReference>
<comment type="similarity">
    <text evidence="1 6">Belongs to the carbohydrate kinase PfkB family.</text>
</comment>
<evidence type="ECO:0000256" key="4">
    <source>
        <dbReference type="ARBA" id="ARBA00022777"/>
    </source>
</evidence>
<dbReference type="Gene3D" id="3.40.1190.20">
    <property type="match status" value="1"/>
</dbReference>
<sequence>MTDAHETRDAQPDGAGQPHGVQVVTLGETMALVAATTTGAFTVGAPARISFGGAETNVAIGLSRLGHSAAWIGRLGADPLGFLVKDALRAEGIDVSRVRVDSDVATGLMLREHRTADRVRVSYYRRGLAGSRLTPADIDTELIQRAGLLHVSGITSALSESARAAVHTAVEAARSAGVLVSFDFNYRAALWSAREAAAEFESLVAQADIVFAGEEEAAMVVGEGSVDEVTKALVALGPRQVVLKRGGEGAYAVIDGETATSPALKVSLIDPVGAGDAFVAGYLSALLDDLGPAERLRRGNVCGAFAVSVSGDWEGLPRRSELATMDGTENVAR</sequence>
<feature type="compositionally biased region" description="Basic and acidic residues" evidence="7">
    <location>
        <begin position="1"/>
        <end position="11"/>
    </location>
</feature>
<evidence type="ECO:0000256" key="2">
    <source>
        <dbReference type="ARBA" id="ARBA00022679"/>
    </source>
</evidence>
<organism evidence="9 10">
    <name type="scientific">Actinopolymorpha pittospori</name>
    <dbReference type="NCBI Taxonomy" id="648752"/>
    <lineage>
        <taxon>Bacteria</taxon>
        <taxon>Bacillati</taxon>
        <taxon>Actinomycetota</taxon>
        <taxon>Actinomycetes</taxon>
        <taxon>Propionibacteriales</taxon>
        <taxon>Actinopolymorphaceae</taxon>
        <taxon>Actinopolymorpha</taxon>
    </lineage>
</organism>
<keyword evidence="5" id="KW-0067">ATP-binding</keyword>
<evidence type="ECO:0000313" key="9">
    <source>
        <dbReference type="EMBL" id="MBE1612464.1"/>
    </source>
</evidence>
<feature type="domain" description="Carbohydrate kinase PfkB" evidence="8">
    <location>
        <begin position="23"/>
        <end position="316"/>
    </location>
</feature>
<keyword evidence="2 6" id="KW-0808">Transferase</keyword>
<dbReference type="InterPro" id="IPR029056">
    <property type="entry name" value="Ribokinase-like"/>
</dbReference>
<dbReference type="Pfam" id="PF00294">
    <property type="entry name" value="PfkB"/>
    <property type="match status" value="1"/>
</dbReference>
<evidence type="ECO:0000256" key="3">
    <source>
        <dbReference type="ARBA" id="ARBA00022741"/>
    </source>
</evidence>
<dbReference type="EC" id="2.7.1.45" evidence="9"/>
<gene>
    <name evidence="9" type="ORF">HEB94_009312</name>
</gene>
<evidence type="ECO:0000256" key="7">
    <source>
        <dbReference type="SAM" id="MobiDB-lite"/>
    </source>
</evidence>
<evidence type="ECO:0000256" key="1">
    <source>
        <dbReference type="ARBA" id="ARBA00010688"/>
    </source>
</evidence>
<dbReference type="GO" id="GO:0005524">
    <property type="term" value="F:ATP binding"/>
    <property type="evidence" value="ECO:0007669"/>
    <property type="project" value="UniProtKB-KW"/>
</dbReference>
<dbReference type="PRINTS" id="PR00990">
    <property type="entry name" value="RIBOKINASE"/>
</dbReference>
<dbReference type="GO" id="GO:0006000">
    <property type="term" value="P:fructose metabolic process"/>
    <property type="evidence" value="ECO:0007669"/>
    <property type="project" value="UniProtKB-ARBA"/>
</dbReference>
<dbReference type="GO" id="GO:0008673">
    <property type="term" value="F:2-dehydro-3-deoxygluconokinase activity"/>
    <property type="evidence" value="ECO:0007669"/>
    <property type="project" value="UniProtKB-EC"/>
</dbReference>
<keyword evidence="4 6" id="KW-0418">Kinase</keyword>
<accession>A0A927N5F9</accession>
<dbReference type="InterPro" id="IPR002173">
    <property type="entry name" value="Carboh/pur_kinase_PfkB_CS"/>
</dbReference>
<dbReference type="InterPro" id="IPR011611">
    <property type="entry name" value="PfkB_dom"/>
</dbReference>
<name>A0A927N5F9_9ACTN</name>
<evidence type="ECO:0000256" key="6">
    <source>
        <dbReference type="RuleBase" id="RU003704"/>
    </source>
</evidence>
<dbReference type="PANTHER" id="PTHR43085">
    <property type="entry name" value="HEXOKINASE FAMILY MEMBER"/>
    <property type="match status" value="1"/>
</dbReference>
<comment type="caution">
    <text evidence="9">The sequence shown here is derived from an EMBL/GenBank/DDBJ whole genome shotgun (WGS) entry which is preliminary data.</text>
</comment>
<dbReference type="AlphaFoldDB" id="A0A927N5F9"/>
<evidence type="ECO:0000259" key="8">
    <source>
        <dbReference type="Pfam" id="PF00294"/>
    </source>
</evidence>